<dbReference type="GO" id="GO:0016747">
    <property type="term" value="F:acyltransferase activity, transferring groups other than amino-acyl groups"/>
    <property type="evidence" value="ECO:0007669"/>
    <property type="project" value="InterPro"/>
</dbReference>
<dbReference type="PANTHER" id="PTHR42870">
    <property type="entry name" value="ACETYL-COA C-ACETYLTRANSFERASE"/>
    <property type="match status" value="1"/>
</dbReference>
<gene>
    <name evidence="2" type="ORF">FHU33_4697</name>
</gene>
<keyword evidence="2" id="KW-0808">Transferase</keyword>
<dbReference type="SUPFAM" id="SSF53901">
    <property type="entry name" value="Thiolase-like"/>
    <property type="match status" value="2"/>
</dbReference>
<dbReference type="OrthoDB" id="9785768at2"/>
<sequence>MHSLKDRTAIIGVGATPQGRLPGSTQLSLAVDAFKAALDDSGLEKGDIDGLLTFPGTTAPEGALNYLRVGEALGIDPAFTGSMSMGGGTAGALVQMAAMAVEAGHANAVACVFGDAAKTGGSRFNRASGWGDSWGIWGMMGAAANSAVAASRHMALYGTTSEQLAEVAVACRRHASMNPNAVMRDPITIADHQASRFIVEPLHLLDCCLISDGGVCVIVTSAERAKDAKHPQVLISGMGQAYTTRTLEREDWWYVPHQKEALDRAYAMAGMGPQDIDVAQLYDNFTISVLLWLEHAGFCKPGESGPFVEGGRIQLGGELPVNTAGGNLSESYMEGWLHIVEGVRQLRGQGGERQVTGAETCLVTGRGMTLNCSNAMVLTKGEA</sequence>
<proteinExistence type="predicted"/>
<organism evidence="2 3">
    <name type="scientific">Blastococcus colisei</name>
    <dbReference type="NCBI Taxonomy" id="1564162"/>
    <lineage>
        <taxon>Bacteria</taxon>
        <taxon>Bacillati</taxon>
        <taxon>Actinomycetota</taxon>
        <taxon>Actinomycetes</taxon>
        <taxon>Geodermatophilales</taxon>
        <taxon>Geodermatophilaceae</taxon>
        <taxon>Blastococcus</taxon>
    </lineage>
</organism>
<comment type="caution">
    <text evidence="2">The sequence shown here is derived from an EMBL/GenBank/DDBJ whole genome shotgun (WGS) entry which is preliminary data.</text>
</comment>
<feature type="domain" description="Thiolase C-terminal" evidence="1">
    <location>
        <begin position="240"/>
        <end position="379"/>
    </location>
</feature>
<reference evidence="2 3" key="1">
    <citation type="submission" date="2019-06" db="EMBL/GenBank/DDBJ databases">
        <title>Sequencing the genomes of 1000 actinobacteria strains.</title>
        <authorList>
            <person name="Klenk H.-P."/>
        </authorList>
    </citation>
    <scope>NUCLEOTIDE SEQUENCE [LARGE SCALE GENOMIC DNA]</scope>
    <source>
        <strain evidence="2 3">DSM 46837</strain>
    </source>
</reference>
<dbReference type="CDD" id="cd00829">
    <property type="entry name" value="SCP-x_thiolase"/>
    <property type="match status" value="1"/>
</dbReference>
<dbReference type="InterPro" id="IPR055140">
    <property type="entry name" value="Thiolase_C_2"/>
</dbReference>
<dbReference type="Proteomes" id="UP000319865">
    <property type="component" value="Unassembled WGS sequence"/>
</dbReference>
<dbReference type="InterPro" id="IPR016039">
    <property type="entry name" value="Thiolase-like"/>
</dbReference>
<name>A0A543P1Q0_9ACTN</name>
<accession>A0A543P1Q0</accession>
<dbReference type="PANTHER" id="PTHR42870:SF1">
    <property type="entry name" value="NON-SPECIFIC LIPID-TRANSFER PROTEIN-LIKE 2"/>
    <property type="match status" value="1"/>
</dbReference>
<dbReference type="EMBL" id="VFQE01000002">
    <property type="protein sequence ID" value="TQN38017.1"/>
    <property type="molecule type" value="Genomic_DNA"/>
</dbReference>
<evidence type="ECO:0000259" key="1">
    <source>
        <dbReference type="Pfam" id="PF22691"/>
    </source>
</evidence>
<dbReference type="AlphaFoldDB" id="A0A543P1Q0"/>
<dbReference type="Pfam" id="PF22691">
    <property type="entry name" value="Thiolase_C_1"/>
    <property type="match status" value="1"/>
</dbReference>
<protein>
    <submittedName>
        <fullName evidence="2">Acetyl-CoA acetyltransferase</fullName>
    </submittedName>
</protein>
<keyword evidence="3" id="KW-1185">Reference proteome</keyword>
<dbReference type="Gene3D" id="3.40.47.10">
    <property type="match status" value="1"/>
</dbReference>
<evidence type="ECO:0000313" key="2">
    <source>
        <dbReference type="EMBL" id="TQN38017.1"/>
    </source>
</evidence>
<dbReference type="InterPro" id="IPR002155">
    <property type="entry name" value="Thiolase"/>
</dbReference>
<dbReference type="RefSeq" id="WP_142027907.1">
    <property type="nucleotide sequence ID" value="NZ_VFQE01000002.1"/>
</dbReference>
<evidence type="ECO:0000313" key="3">
    <source>
        <dbReference type="Proteomes" id="UP000319865"/>
    </source>
</evidence>
<dbReference type="PIRSF" id="PIRSF000429">
    <property type="entry name" value="Ac-CoA_Ac_transf"/>
    <property type="match status" value="1"/>
</dbReference>